<dbReference type="PANTHER" id="PTHR43297">
    <property type="entry name" value="OLIGOPEPTIDE TRANSPORT ATP-BINDING PROTEIN APPD"/>
    <property type="match status" value="1"/>
</dbReference>
<protein>
    <submittedName>
        <fullName evidence="10">Oligopeptide transport system ATP-binding protein</fullName>
    </submittedName>
</protein>
<dbReference type="Pfam" id="PF08352">
    <property type="entry name" value="oligo_HPY"/>
    <property type="match status" value="1"/>
</dbReference>
<dbReference type="GO" id="GO:0005886">
    <property type="term" value="C:plasma membrane"/>
    <property type="evidence" value="ECO:0007669"/>
    <property type="project" value="UniProtKB-SubCell"/>
</dbReference>
<dbReference type="AlphaFoldDB" id="A0A2Y9C3M9"/>
<keyword evidence="6 10" id="KW-0067">ATP-binding</keyword>
<dbReference type="PANTHER" id="PTHR43297:SF7">
    <property type="entry name" value="D,D-DIPEPTIDE TRANSPORT ATP-BINDING PROTEIN DDPD-RELATED"/>
    <property type="match status" value="1"/>
</dbReference>
<proteinExistence type="inferred from homology"/>
<dbReference type="EMBL" id="UETC01000001">
    <property type="protein sequence ID" value="SSA38103.1"/>
    <property type="molecule type" value="Genomic_DNA"/>
</dbReference>
<dbReference type="InterPro" id="IPR003593">
    <property type="entry name" value="AAA+_ATPase"/>
</dbReference>
<dbReference type="RefSeq" id="WP_109562456.1">
    <property type="nucleotide sequence ID" value="NZ_QGDJ01000001.1"/>
</dbReference>
<organism evidence="10 12">
    <name type="scientific">Jannaschia seohaensis</name>
    <dbReference type="NCBI Taxonomy" id="475081"/>
    <lineage>
        <taxon>Bacteria</taxon>
        <taxon>Pseudomonadati</taxon>
        <taxon>Pseudomonadota</taxon>
        <taxon>Alphaproteobacteria</taxon>
        <taxon>Rhodobacterales</taxon>
        <taxon>Roseobacteraceae</taxon>
        <taxon>Jannaschia</taxon>
    </lineage>
</organism>
<keyword evidence="7" id="KW-0472">Membrane</keyword>
<keyword evidence="11" id="KW-1185">Reference proteome</keyword>
<dbReference type="Gene3D" id="3.40.50.300">
    <property type="entry name" value="P-loop containing nucleotide triphosphate hydrolases"/>
    <property type="match status" value="1"/>
</dbReference>
<evidence type="ECO:0000313" key="10">
    <source>
        <dbReference type="EMBL" id="SSA38103.1"/>
    </source>
</evidence>
<dbReference type="NCBIfam" id="TIGR01727">
    <property type="entry name" value="oligo_HPY"/>
    <property type="match status" value="1"/>
</dbReference>
<evidence type="ECO:0000313" key="9">
    <source>
        <dbReference type="EMBL" id="PWJ21825.1"/>
    </source>
</evidence>
<evidence type="ECO:0000256" key="7">
    <source>
        <dbReference type="ARBA" id="ARBA00023136"/>
    </source>
</evidence>
<dbReference type="GO" id="GO:0016887">
    <property type="term" value="F:ATP hydrolysis activity"/>
    <property type="evidence" value="ECO:0007669"/>
    <property type="project" value="InterPro"/>
</dbReference>
<evidence type="ECO:0000256" key="2">
    <source>
        <dbReference type="ARBA" id="ARBA00005417"/>
    </source>
</evidence>
<dbReference type="GO" id="GO:0005524">
    <property type="term" value="F:ATP binding"/>
    <property type="evidence" value="ECO:0007669"/>
    <property type="project" value="UniProtKB-KW"/>
</dbReference>
<dbReference type="SUPFAM" id="SSF52540">
    <property type="entry name" value="P-loop containing nucleoside triphosphate hydrolases"/>
    <property type="match status" value="1"/>
</dbReference>
<reference evidence="9 11" key="2">
    <citation type="submission" date="2018-03" db="EMBL/GenBank/DDBJ databases">
        <title>Genomic Encyclopedia of Archaeal and Bacterial Type Strains, Phase II (KMG-II): from individual species to whole genera.</title>
        <authorList>
            <person name="Goeker M."/>
        </authorList>
    </citation>
    <scope>NUCLEOTIDE SEQUENCE [LARGE SCALE GENOMIC DNA]</scope>
    <source>
        <strain evidence="9 11">DSM 25227</strain>
    </source>
</reference>
<evidence type="ECO:0000256" key="4">
    <source>
        <dbReference type="ARBA" id="ARBA00022475"/>
    </source>
</evidence>
<evidence type="ECO:0000256" key="5">
    <source>
        <dbReference type="ARBA" id="ARBA00022741"/>
    </source>
</evidence>
<evidence type="ECO:0000256" key="3">
    <source>
        <dbReference type="ARBA" id="ARBA00022448"/>
    </source>
</evidence>
<dbReference type="SMART" id="SM00382">
    <property type="entry name" value="AAA"/>
    <property type="match status" value="1"/>
</dbReference>
<keyword evidence="4" id="KW-1003">Cell membrane</keyword>
<comment type="similarity">
    <text evidence="2">Belongs to the ABC transporter superfamily.</text>
</comment>
<dbReference type="FunFam" id="3.40.50.300:FF:000016">
    <property type="entry name" value="Oligopeptide ABC transporter ATP-binding component"/>
    <property type="match status" value="1"/>
</dbReference>
<evidence type="ECO:0000313" key="11">
    <source>
        <dbReference type="Proteomes" id="UP000245839"/>
    </source>
</evidence>
<dbReference type="InterPro" id="IPR013563">
    <property type="entry name" value="Oligopep_ABC_C"/>
</dbReference>
<dbReference type="PROSITE" id="PS50893">
    <property type="entry name" value="ABC_TRANSPORTER_2"/>
    <property type="match status" value="1"/>
</dbReference>
<dbReference type="GO" id="GO:0055085">
    <property type="term" value="P:transmembrane transport"/>
    <property type="evidence" value="ECO:0007669"/>
    <property type="project" value="UniProtKB-ARBA"/>
</dbReference>
<evidence type="ECO:0000313" key="12">
    <source>
        <dbReference type="Proteomes" id="UP000251571"/>
    </source>
</evidence>
<accession>A0A2Y9C3M9</accession>
<keyword evidence="5" id="KW-0547">Nucleotide-binding</keyword>
<keyword evidence="3" id="KW-0813">Transport</keyword>
<gene>
    <name evidence="9" type="ORF">BCF38_101233</name>
    <name evidence="10" type="ORF">SAMN05421539_101233</name>
</gene>
<name>A0A2Y9C3M9_9RHOB</name>
<dbReference type="InterPro" id="IPR003439">
    <property type="entry name" value="ABC_transporter-like_ATP-bd"/>
</dbReference>
<evidence type="ECO:0000256" key="1">
    <source>
        <dbReference type="ARBA" id="ARBA00004417"/>
    </source>
</evidence>
<reference evidence="10 12" key="1">
    <citation type="submission" date="2016-10" db="EMBL/GenBank/DDBJ databases">
        <authorList>
            <person name="Cai Z."/>
        </authorList>
    </citation>
    <scope>NUCLEOTIDE SEQUENCE [LARGE SCALE GENOMIC DNA]</scope>
    <source>
        <strain evidence="10 12">DSM 25227</strain>
    </source>
</reference>
<feature type="domain" description="ABC transporter" evidence="8">
    <location>
        <begin position="4"/>
        <end position="251"/>
    </location>
</feature>
<sequence>MLSVETLRIRFRTGDGLVHAVNDVSFRVGAGEKLAIVGESGSGKSQMALAVMGLLAKNAEAEGRVLWEGRDLLTLPPAEMNRIRAREIAIVFQDPMSSLNPYMRIERQLTEIVEQHEGLGRAAARARALEVMDAVRIPEARARLRAYPHELSGGMHQRIVIAMALMCRPKLILADEPTTALDVTVQAQIMQLLSEVQRDLGTSVVLITHDLGVVAGFCEEVIVLYGGRIMEQAATLPLFERPAHPYTRGLLRAVPNVEDPADELIAIPGSPPSQRAFPTRCPFAPRCVDAIESCRLTLPELTGGRACLRPVEELT</sequence>
<dbReference type="OrthoDB" id="9802264at2"/>
<dbReference type="EMBL" id="QGDJ01000001">
    <property type="protein sequence ID" value="PWJ21825.1"/>
    <property type="molecule type" value="Genomic_DNA"/>
</dbReference>
<dbReference type="InterPro" id="IPR027417">
    <property type="entry name" value="P-loop_NTPase"/>
</dbReference>
<dbReference type="GO" id="GO:0015833">
    <property type="term" value="P:peptide transport"/>
    <property type="evidence" value="ECO:0007669"/>
    <property type="project" value="InterPro"/>
</dbReference>
<dbReference type="Proteomes" id="UP000251571">
    <property type="component" value="Unassembled WGS sequence"/>
</dbReference>
<dbReference type="CDD" id="cd03257">
    <property type="entry name" value="ABC_NikE_OppD_transporters"/>
    <property type="match status" value="1"/>
</dbReference>
<evidence type="ECO:0000259" key="8">
    <source>
        <dbReference type="PROSITE" id="PS50893"/>
    </source>
</evidence>
<dbReference type="InterPro" id="IPR050388">
    <property type="entry name" value="ABC_Ni/Peptide_Import"/>
</dbReference>
<dbReference type="Pfam" id="PF00005">
    <property type="entry name" value="ABC_tran"/>
    <property type="match status" value="1"/>
</dbReference>
<comment type="subcellular location">
    <subcellularLocation>
        <location evidence="1">Cell inner membrane</location>
        <topology evidence="1">Peripheral membrane protein</topology>
    </subcellularLocation>
</comment>
<evidence type="ECO:0000256" key="6">
    <source>
        <dbReference type="ARBA" id="ARBA00022840"/>
    </source>
</evidence>
<dbReference type="Proteomes" id="UP000245839">
    <property type="component" value="Unassembled WGS sequence"/>
</dbReference>